<dbReference type="Gene3D" id="2.60.60.20">
    <property type="entry name" value="PLAT/LH2 domain"/>
    <property type="match status" value="1"/>
</dbReference>
<evidence type="ECO:0000256" key="1">
    <source>
        <dbReference type="SAM" id="SignalP"/>
    </source>
</evidence>
<dbReference type="InterPro" id="IPR036392">
    <property type="entry name" value="PLAT/LH2_dom_sf"/>
</dbReference>
<proteinExistence type="predicted"/>
<comment type="caution">
    <text evidence="3">The sequence shown here is derived from an EMBL/GenBank/DDBJ whole genome shotgun (WGS) entry which is preliminary data.</text>
</comment>
<evidence type="ECO:0000313" key="3">
    <source>
        <dbReference type="EMBL" id="MFM9615520.1"/>
    </source>
</evidence>
<keyword evidence="1" id="KW-0732">Signal</keyword>
<feature type="signal peptide" evidence="1">
    <location>
        <begin position="1"/>
        <end position="25"/>
    </location>
</feature>
<protein>
    <submittedName>
        <fullName evidence="3">PLAT/LH2 domain-containing protein</fullName>
    </submittedName>
</protein>
<dbReference type="SUPFAM" id="SSF49723">
    <property type="entry name" value="Lipase/lipooxygenase domain (PLAT/LH2 domain)"/>
    <property type="match status" value="1"/>
</dbReference>
<keyword evidence="4" id="KW-1185">Reference proteome</keyword>
<evidence type="ECO:0000313" key="4">
    <source>
        <dbReference type="Proteomes" id="UP001631957"/>
    </source>
</evidence>
<feature type="chain" id="PRO_5045341887" evidence="1">
    <location>
        <begin position="26"/>
        <end position="164"/>
    </location>
</feature>
<feature type="domain" description="PLAT" evidence="2">
    <location>
        <begin position="36"/>
        <end position="155"/>
    </location>
</feature>
<reference evidence="3 4" key="1">
    <citation type="submission" date="2024-12" db="EMBL/GenBank/DDBJ databases">
        <title>Forecasting of Potato common scab and diversities of Pathogenic streptomyces spp. in china.</title>
        <authorList>
            <person name="Handique U."/>
            <person name="Wu J."/>
        </authorList>
    </citation>
    <scope>NUCLEOTIDE SEQUENCE [LARGE SCALE GENOMIC DNA]</scope>
    <source>
        <strain evidence="3 4">ZRIMU1530</strain>
    </source>
</reference>
<dbReference type="RefSeq" id="WP_055718764.1">
    <property type="nucleotide sequence ID" value="NZ_JBJVNI010000036.1"/>
</dbReference>
<organism evidence="3 4">
    <name type="scientific">Streptomyces niveiscabiei</name>
    <dbReference type="NCBI Taxonomy" id="164115"/>
    <lineage>
        <taxon>Bacteria</taxon>
        <taxon>Bacillati</taxon>
        <taxon>Actinomycetota</taxon>
        <taxon>Actinomycetes</taxon>
        <taxon>Kitasatosporales</taxon>
        <taxon>Streptomycetaceae</taxon>
        <taxon>Streptomyces</taxon>
    </lineage>
</organism>
<dbReference type="PROSITE" id="PS50095">
    <property type="entry name" value="PLAT"/>
    <property type="match status" value="1"/>
</dbReference>
<gene>
    <name evidence="3" type="ORF">ACKI18_43410</name>
</gene>
<sequence length="164" mass="17748">MHRRLRTPVLLACAALAVGASTAQAHPAQHRASAPTAYNVTIHVCDAYRAGTDDNVWGRLRDGKGTESSWVLFDKSGYDDFERNDNDTYKVSVPADFDTPSQIVLSKDGSNGLCVDKITVQGVDGGDKHIWYNTAIGTQWLDQVEDCGGSAGTTCLGNEHTYNL</sequence>
<name>A0ABW9I5B9_9ACTN</name>
<dbReference type="Proteomes" id="UP001631957">
    <property type="component" value="Unassembled WGS sequence"/>
</dbReference>
<dbReference type="Pfam" id="PF01477">
    <property type="entry name" value="PLAT"/>
    <property type="match status" value="1"/>
</dbReference>
<dbReference type="EMBL" id="JBJVNI010000036">
    <property type="protein sequence ID" value="MFM9615520.1"/>
    <property type="molecule type" value="Genomic_DNA"/>
</dbReference>
<evidence type="ECO:0000259" key="2">
    <source>
        <dbReference type="PROSITE" id="PS50095"/>
    </source>
</evidence>
<accession>A0ABW9I5B9</accession>
<dbReference type="InterPro" id="IPR001024">
    <property type="entry name" value="PLAT/LH2_dom"/>
</dbReference>